<dbReference type="AlphaFoldDB" id="A0A7K1SVJ7"/>
<proteinExistence type="predicted"/>
<keyword evidence="3" id="KW-1185">Reference proteome</keyword>
<protein>
    <submittedName>
        <fullName evidence="2">Uncharacterized protein</fullName>
    </submittedName>
</protein>
<dbReference type="RefSeq" id="WP_157565592.1">
    <property type="nucleotide sequence ID" value="NZ_WPIK01000005.1"/>
</dbReference>
<name>A0A7K1SVJ7_9SPHI</name>
<dbReference type="InterPro" id="IPR045938">
    <property type="entry name" value="DUF6358"/>
</dbReference>
<dbReference type="EMBL" id="WPIK01000005">
    <property type="protein sequence ID" value="MVN21345.1"/>
    <property type="molecule type" value="Genomic_DNA"/>
</dbReference>
<sequence length="64" mass="7398">MGAKLFLNILYNLGIILCAVLIYWSFNHHRYDWLAAGVFIIIITVVLKIRLAKEVRALQKKQSP</sequence>
<accession>A0A7K1SVJ7</accession>
<comment type="caution">
    <text evidence="2">The sequence shown here is derived from an EMBL/GenBank/DDBJ whole genome shotgun (WGS) entry which is preliminary data.</text>
</comment>
<organism evidence="2 3">
    <name type="scientific">Mucilaginibacter arboris</name>
    <dbReference type="NCBI Taxonomy" id="2682090"/>
    <lineage>
        <taxon>Bacteria</taxon>
        <taxon>Pseudomonadati</taxon>
        <taxon>Bacteroidota</taxon>
        <taxon>Sphingobacteriia</taxon>
        <taxon>Sphingobacteriales</taxon>
        <taxon>Sphingobacteriaceae</taxon>
        <taxon>Mucilaginibacter</taxon>
    </lineage>
</organism>
<evidence type="ECO:0000313" key="3">
    <source>
        <dbReference type="Proteomes" id="UP000462014"/>
    </source>
</evidence>
<keyword evidence="1" id="KW-1133">Transmembrane helix</keyword>
<evidence type="ECO:0000256" key="1">
    <source>
        <dbReference type="SAM" id="Phobius"/>
    </source>
</evidence>
<keyword evidence="1" id="KW-0812">Transmembrane</keyword>
<feature type="transmembrane region" description="Helical" evidence="1">
    <location>
        <begin position="32"/>
        <end position="51"/>
    </location>
</feature>
<feature type="transmembrane region" description="Helical" evidence="1">
    <location>
        <begin position="5"/>
        <end position="26"/>
    </location>
</feature>
<dbReference type="Proteomes" id="UP000462014">
    <property type="component" value="Unassembled WGS sequence"/>
</dbReference>
<gene>
    <name evidence="2" type="ORF">GO621_07325</name>
</gene>
<reference evidence="2 3" key="1">
    <citation type="submission" date="2019-12" db="EMBL/GenBank/DDBJ databases">
        <title>Mucilaginibacter sp. HMF7410 genome sequencing and assembly.</title>
        <authorList>
            <person name="Kang H."/>
            <person name="Cha I."/>
            <person name="Kim H."/>
            <person name="Joh K."/>
        </authorList>
    </citation>
    <scope>NUCLEOTIDE SEQUENCE [LARGE SCALE GENOMIC DNA]</scope>
    <source>
        <strain evidence="2 3">HMF7410</strain>
    </source>
</reference>
<evidence type="ECO:0000313" key="2">
    <source>
        <dbReference type="EMBL" id="MVN21345.1"/>
    </source>
</evidence>
<dbReference type="Pfam" id="PF19885">
    <property type="entry name" value="DUF6358"/>
    <property type="match status" value="1"/>
</dbReference>
<keyword evidence="1" id="KW-0472">Membrane</keyword>